<sequence>MKSMVFEEFLSTPEIQAVFGEASIVQAMMDFEAALARAAAREGLIPQSAAVAIAGVCRAELYDLSSLVQASGRAGSLAIPMVKKLTETVALFDPQAASYVHRGSTSQDVIDTAMALVTRRALALLERDLLRLCDGLLNLAETQGRHPMLGRTLMQPALVTSVGFKLAGWVAPLLRCAHSLRLAADDALMLQLGGAIGTLAVMGDGADAVCRHVAQDLALGLPDLPWHTQRDRWIRLGAEVGVLCGALGKIANDVSLLAQAEVGEMLEPSVSGRGGSTAMPHKRNPVACLVALAAAQRTPFRVGALLGCMLQEHERGLGNNQAELAEWVGLFTSAHGAVSALAEAAAGLQIFPERMRANIDAVKGLVFTEGLYMLVSPAVGKAEAQRWVEQLSHQVLEQDRQLLDVAREALAADPKLQAAVTHEQLQALFDPDLVAAHAQSRVRVPLQHLREQWQALSATPHFVPANERA</sequence>
<keyword evidence="3" id="KW-0413">Isomerase</keyword>
<dbReference type="InParanoid" id="A0A4V3CT17"/>
<keyword evidence="4" id="KW-1185">Reference proteome</keyword>
<dbReference type="SMART" id="SM00998">
    <property type="entry name" value="ADSL_C"/>
    <property type="match status" value="1"/>
</dbReference>
<organism evidence="3 4">
    <name type="scientific">Roseateles toxinivorans</name>
    <dbReference type="NCBI Taxonomy" id="270368"/>
    <lineage>
        <taxon>Bacteria</taxon>
        <taxon>Pseudomonadati</taxon>
        <taxon>Pseudomonadota</taxon>
        <taxon>Betaproteobacteria</taxon>
        <taxon>Burkholderiales</taxon>
        <taxon>Sphaerotilaceae</taxon>
        <taxon>Roseateles</taxon>
    </lineage>
</organism>
<name>A0A4V3CT17_9BURK</name>
<evidence type="ECO:0000259" key="2">
    <source>
        <dbReference type="SMART" id="SM00998"/>
    </source>
</evidence>
<comment type="caution">
    <text evidence="3">The sequence shown here is derived from an EMBL/GenBank/DDBJ whole genome shotgun (WGS) entry which is preliminary data.</text>
</comment>
<dbReference type="InterPro" id="IPR000362">
    <property type="entry name" value="Fumarate_lyase_fam"/>
</dbReference>
<dbReference type="PROSITE" id="PS00163">
    <property type="entry name" value="FUMARATE_LYASES"/>
    <property type="match status" value="1"/>
</dbReference>
<dbReference type="InterPro" id="IPR022761">
    <property type="entry name" value="Fumarate_lyase_N"/>
</dbReference>
<gene>
    <name evidence="3" type="ORF">DES47_105241</name>
</gene>
<evidence type="ECO:0000313" key="4">
    <source>
        <dbReference type="Proteomes" id="UP000295361"/>
    </source>
</evidence>
<evidence type="ECO:0000256" key="1">
    <source>
        <dbReference type="ARBA" id="ARBA00034772"/>
    </source>
</evidence>
<comment type="similarity">
    <text evidence="1">Belongs to the class-II fumarase/aspartase family.</text>
</comment>
<dbReference type="GO" id="GO:0016829">
    <property type="term" value="F:lyase activity"/>
    <property type="evidence" value="ECO:0007669"/>
    <property type="project" value="UniProtKB-ARBA"/>
</dbReference>
<reference evidence="3 4" key="1">
    <citation type="submission" date="2019-03" db="EMBL/GenBank/DDBJ databases">
        <title>Genomic Encyclopedia of Type Strains, Phase IV (KMG-IV): sequencing the most valuable type-strain genomes for metagenomic binning, comparative biology and taxonomic classification.</title>
        <authorList>
            <person name="Goeker M."/>
        </authorList>
    </citation>
    <scope>NUCLEOTIDE SEQUENCE [LARGE SCALE GENOMIC DNA]</scope>
    <source>
        <strain evidence="3 4">DSM 16998</strain>
    </source>
</reference>
<dbReference type="InterPro" id="IPR019468">
    <property type="entry name" value="AdenyloSucc_lyase_C"/>
</dbReference>
<dbReference type="GO" id="GO:0016853">
    <property type="term" value="F:isomerase activity"/>
    <property type="evidence" value="ECO:0007669"/>
    <property type="project" value="UniProtKB-KW"/>
</dbReference>
<protein>
    <submittedName>
        <fullName evidence="3">3-carboxy-cis,cis-muconate cycloisomerase</fullName>
    </submittedName>
</protein>
<dbReference type="AlphaFoldDB" id="A0A4V3CT17"/>
<proteinExistence type="inferred from homology"/>
<dbReference type="InterPro" id="IPR008948">
    <property type="entry name" value="L-Aspartase-like"/>
</dbReference>
<dbReference type="Pfam" id="PF00206">
    <property type="entry name" value="Lyase_1"/>
    <property type="match status" value="1"/>
</dbReference>
<evidence type="ECO:0000313" key="3">
    <source>
        <dbReference type="EMBL" id="TDP63238.1"/>
    </source>
</evidence>
<dbReference type="PRINTS" id="PR00149">
    <property type="entry name" value="FUMRATELYASE"/>
</dbReference>
<dbReference type="OrthoDB" id="9768878at2"/>
<dbReference type="Gene3D" id="1.10.40.30">
    <property type="entry name" value="Fumarase/aspartase (C-terminal domain)"/>
    <property type="match status" value="1"/>
</dbReference>
<feature type="domain" description="Adenylosuccinate lyase C-terminal" evidence="2">
    <location>
        <begin position="363"/>
        <end position="446"/>
    </location>
</feature>
<dbReference type="Gene3D" id="1.20.200.10">
    <property type="entry name" value="Fumarase/aspartase (Central domain)"/>
    <property type="match status" value="1"/>
</dbReference>
<dbReference type="Proteomes" id="UP000295361">
    <property type="component" value="Unassembled WGS sequence"/>
</dbReference>
<accession>A0A4V3CT17</accession>
<dbReference type="EMBL" id="SNXS01000005">
    <property type="protein sequence ID" value="TDP63238.1"/>
    <property type="molecule type" value="Genomic_DNA"/>
</dbReference>
<dbReference type="Pfam" id="PF10397">
    <property type="entry name" value="ADSL_C"/>
    <property type="match status" value="1"/>
</dbReference>
<dbReference type="InterPro" id="IPR020557">
    <property type="entry name" value="Fumarate_lyase_CS"/>
</dbReference>
<dbReference type="PANTHER" id="PTHR43172:SF2">
    <property type="entry name" value="ADENYLOSUCCINATE LYASE C-TERMINAL DOMAIN-CONTAINING PROTEIN"/>
    <property type="match status" value="1"/>
</dbReference>
<dbReference type="PANTHER" id="PTHR43172">
    <property type="entry name" value="ADENYLOSUCCINATE LYASE"/>
    <property type="match status" value="1"/>
</dbReference>
<dbReference type="RefSeq" id="WP_133702418.1">
    <property type="nucleotide sequence ID" value="NZ_SNXS01000005.1"/>
</dbReference>
<dbReference type="SUPFAM" id="SSF48557">
    <property type="entry name" value="L-aspartase-like"/>
    <property type="match status" value="1"/>
</dbReference>